<gene>
    <name evidence="3" type="ORF">DESAM_20308</name>
</gene>
<accession>L0R785</accession>
<dbReference type="RefSeq" id="WP_015335207.1">
    <property type="nucleotide sequence ID" value="NC_020055.1"/>
</dbReference>
<dbReference type="Gene3D" id="1.10.443.10">
    <property type="entry name" value="Intergrase catalytic core"/>
    <property type="match status" value="1"/>
</dbReference>
<dbReference type="Proteomes" id="UP000010808">
    <property type="component" value="Chromosome"/>
</dbReference>
<dbReference type="KEGG" id="dhy:DESAM_20308"/>
<organism evidence="3 4">
    <name type="scientific">Maridesulfovibrio hydrothermalis AM13 = DSM 14728</name>
    <dbReference type="NCBI Taxonomy" id="1121451"/>
    <lineage>
        <taxon>Bacteria</taxon>
        <taxon>Pseudomonadati</taxon>
        <taxon>Thermodesulfobacteriota</taxon>
        <taxon>Desulfovibrionia</taxon>
        <taxon>Desulfovibrionales</taxon>
        <taxon>Desulfovibrionaceae</taxon>
        <taxon>Maridesulfovibrio</taxon>
    </lineage>
</organism>
<proteinExistence type="predicted"/>
<dbReference type="PATRIC" id="fig|1121451.3.peg.578"/>
<evidence type="ECO:0000313" key="3">
    <source>
        <dbReference type="EMBL" id="CCO22599.1"/>
    </source>
</evidence>
<dbReference type="AlphaFoldDB" id="L0R785"/>
<dbReference type="InterPro" id="IPR011010">
    <property type="entry name" value="DNA_brk_join_enz"/>
</dbReference>
<dbReference type="GO" id="GO:0015074">
    <property type="term" value="P:DNA integration"/>
    <property type="evidence" value="ECO:0007669"/>
    <property type="project" value="InterPro"/>
</dbReference>
<dbReference type="HOGENOM" id="CLU_2259212_0_0_7"/>
<reference evidence="3 4" key="1">
    <citation type="submission" date="2012-10" db="EMBL/GenBank/DDBJ databases">
        <authorList>
            <person name="Genoscope - CEA"/>
        </authorList>
    </citation>
    <scope>NUCLEOTIDE SEQUENCE [LARGE SCALE GENOMIC DNA]</scope>
    <source>
        <strain evidence="4">AM13 / DSM 14728</strain>
    </source>
</reference>
<dbReference type="SUPFAM" id="SSF56349">
    <property type="entry name" value="DNA breaking-rejoining enzymes"/>
    <property type="match status" value="1"/>
</dbReference>
<dbReference type="Pfam" id="PF00589">
    <property type="entry name" value="Phage_integrase"/>
    <property type="match status" value="1"/>
</dbReference>
<protein>
    <submittedName>
        <fullName evidence="3">Site-specific recombinase, phage integrase family</fullName>
    </submittedName>
</protein>
<dbReference type="InterPro" id="IPR002104">
    <property type="entry name" value="Integrase_catalytic"/>
</dbReference>
<feature type="domain" description="Tyr recombinase" evidence="2">
    <location>
        <begin position="16"/>
        <end position="79"/>
    </location>
</feature>
<dbReference type="STRING" id="1121451.DESAM_20308"/>
<keyword evidence="1" id="KW-0233">DNA recombination</keyword>
<dbReference type="EMBL" id="FO203522">
    <property type="protein sequence ID" value="CCO22599.1"/>
    <property type="molecule type" value="Genomic_DNA"/>
</dbReference>
<evidence type="ECO:0000259" key="2">
    <source>
        <dbReference type="Pfam" id="PF00589"/>
    </source>
</evidence>
<keyword evidence="4" id="KW-1185">Reference proteome</keyword>
<sequence>MAGSIFPGRDNGPTKEMRIPFRRICDNAGLPKDFRPMHGLRHVFASTLASSGKVDMYTLQNLLTHKTPAMVQRYAHLRDDAMQRASEVVGDMYKAMQIKRTST</sequence>
<dbReference type="GO" id="GO:0003677">
    <property type="term" value="F:DNA binding"/>
    <property type="evidence" value="ECO:0007669"/>
    <property type="project" value="InterPro"/>
</dbReference>
<dbReference type="eggNOG" id="COG0582">
    <property type="taxonomic scope" value="Bacteria"/>
</dbReference>
<dbReference type="GO" id="GO:0006310">
    <property type="term" value="P:DNA recombination"/>
    <property type="evidence" value="ECO:0007669"/>
    <property type="project" value="UniProtKB-KW"/>
</dbReference>
<dbReference type="InterPro" id="IPR013762">
    <property type="entry name" value="Integrase-like_cat_sf"/>
</dbReference>
<evidence type="ECO:0000313" key="4">
    <source>
        <dbReference type="Proteomes" id="UP000010808"/>
    </source>
</evidence>
<name>L0R785_9BACT</name>
<evidence type="ECO:0000256" key="1">
    <source>
        <dbReference type="ARBA" id="ARBA00023172"/>
    </source>
</evidence>